<dbReference type="PATRIC" id="fig|768679.9.peg.400"/>
<dbReference type="AlphaFoldDB" id="G4RNB0"/>
<evidence type="ECO:0000259" key="6">
    <source>
        <dbReference type="Pfam" id="PF01061"/>
    </source>
</evidence>
<dbReference type="HOGENOM" id="CLU_1127123_0_0_2"/>
<keyword evidence="2 5" id="KW-0812">Transmembrane</keyword>
<dbReference type="PANTHER" id="PTHR43229:SF3">
    <property type="entry name" value="ABC-TYPE MULTIDRUG TRANSPORT SYSTEM, PERMEASE COMPONENT"/>
    <property type="match status" value="1"/>
</dbReference>
<evidence type="ECO:0000256" key="3">
    <source>
        <dbReference type="ARBA" id="ARBA00022989"/>
    </source>
</evidence>
<dbReference type="InterPro" id="IPR051784">
    <property type="entry name" value="Nod_factor_ABC_transporter"/>
</dbReference>
<feature type="transmembrane region" description="Helical" evidence="5">
    <location>
        <begin position="217"/>
        <end position="239"/>
    </location>
</feature>
<dbReference type="InterPro" id="IPR013525">
    <property type="entry name" value="ABC2_TM"/>
</dbReference>
<dbReference type="EMBL" id="FN869859">
    <property type="protein sequence ID" value="CCC81054.1"/>
    <property type="molecule type" value="Genomic_DNA"/>
</dbReference>
<evidence type="ECO:0000256" key="4">
    <source>
        <dbReference type="ARBA" id="ARBA00023136"/>
    </source>
</evidence>
<keyword evidence="4 5" id="KW-0472">Membrane</keyword>
<dbReference type="PaxDb" id="768679-TTX_0382"/>
<proteinExistence type="predicted"/>
<evidence type="ECO:0000313" key="8">
    <source>
        <dbReference type="Proteomes" id="UP000002654"/>
    </source>
</evidence>
<dbReference type="STRING" id="768679.TTX_0382"/>
<feature type="transmembrane region" description="Helical" evidence="5">
    <location>
        <begin position="45"/>
        <end position="67"/>
    </location>
</feature>
<feature type="domain" description="ABC-2 type transporter transmembrane" evidence="6">
    <location>
        <begin position="28"/>
        <end position="209"/>
    </location>
</feature>
<accession>G4RNB0</accession>
<reference evidence="7 8" key="1">
    <citation type="journal article" date="2011" name="PLoS ONE">
        <title>The complete genome sequence of Thermoproteus tenax: a physiologically versatile member of the Crenarchaeota.</title>
        <authorList>
            <person name="Siebers B."/>
            <person name="Zaparty M."/>
            <person name="Raddatz G."/>
            <person name="Tjaden B."/>
            <person name="Albers S.V."/>
            <person name="Bell S.D."/>
            <person name="Blombach F."/>
            <person name="Kletzin A."/>
            <person name="Kyrpides N."/>
            <person name="Lanz C."/>
            <person name="Plagens A."/>
            <person name="Rampp M."/>
            <person name="Rosinus A."/>
            <person name="von Jan M."/>
            <person name="Makarova K.S."/>
            <person name="Klenk H.P."/>
            <person name="Schuster S.C."/>
            <person name="Hensel R."/>
        </authorList>
    </citation>
    <scope>NUCLEOTIDE SEQUENCE [LARGE SCALE GENOMIC DNA]</scope>
    <source>
        <strain evidence="8">ATCC 35583 / DSM 2078 / JCM 9277 / NBRC 100435 / Kra 1</strain>
    </source>
</reference>
<dbReference type="RefSeq" id="WP_014126311.1">
    <property type="nucleotide sequence ID" value="NC_016070.1"/>
</dbReference>
<feature type="transmembrane region" description="Helical" evidence="5">
    <location>
        <begin position="165"/>
        <end position="184"/>
    </location>
</feature>
<dbReference type="eggNOG" id="arCOG01468">
    <property type="taxonomic scope" value="Archaea"/>
</dbReference>
<dbReference type="GO" id="GO:0016020">
    <property type="term" value="C:membrane"/>
    <property type="evidence" value="ECO:0007669"/>
    <property type="project" value="UniProtKB-SubCell"/>
</dbReference>
<protein>
    <submittedName>
        <fullName evidence="7">ABC-type multidrug transport system, permease component</fullName>
    </submittedName>
</protein>
<dbReference type="GeneID" id="11263389"/>
<keyword evidence="3 5" id="KW-1133">Transmembrane helix</keyword>
<organism evidence="7 8">
    <name type="scientific">Thermoproteus tenax (strain ATCC 35583 / DSM 2078 / JCM 9277 / NBRC 100435 / Kra 1)</name>
    <dbReference type="NCBI Taxonomy" id="768679"/>
    <lineage>
        <taxon>Archaea</taxon>
        <taxon>Thermoproteota</taxon>
        <taxon>Thermoprotei</taxon>
        <taxon>Thermoproteales</taxon>
        <taxon>Thermoproteaceae</taxon>
        <taxon>Thermoproteus</taxon>
    </lineage>
</organism>
<dbReference type="Pfam" id="PF01061">
    <property type="entry name" value="ABC2_membrane"/>
    <property type="match status" value="1"/>
</dbReference>
<dbReference type="GO" id="GO:0140359">
    <property type="term" value="F:ABC-type transporter activity"/>
    <property type="evidence" value="ECO:0007669"/>
    <property type="project" value="InterPro"/>
</dbReference>
<dbReference type="Proteomes" id="UP000002654">
    <property type="component" value="Chromosome"/>
</dbReference>
<name>G4RNB0_THETK</name>
<dbReference type="KEGG" id="ttn:TTX_0382"/>
<feature type="transmembrane region" description="Helical" evidence="5">
    <location>
        <begin position="131"/>
        <end position="153"/>
    </location>
</feature>
<comment type="subcellular location">
    <subcellularLocation>
        <location evidence="1">Membrane</location>
        <topology evidence="1">Multi-pass membrane protein</topology>
    </subcellularLocation>
</comment>
<evidence type="ECO:0000256" key="1">
    <source>
        <dbReference type="ARBA" id="ARBA00004141"/>
    </source>
</evidence>
<feature type="transmembrane region" description="Helical" evidence="5">
    <location>
        <begin position="104"/>
        <end position="125"/>
    </location>
</feature>
<gene>
    <name evidence="7" type="ordered locus">TTX_0382</name>
</gene>
<dbReference type="OrthoDB" id="147058at2157"/>
<sequence>MRLGRALVIAKYMVLASRGWSLALAWFMVPFPLLWLWILRLVGNSAYVVYFIVGTVISTSFTMSYTVTAQDVAQMKYWSRQYSLLLANGAGHLEIALSYVAQSVAMATGASALLLVLSAALTGASYGPPQILAAAGASPLVSAASTLLGYAHAISIRNVALSQQMAQVIPWLLLIAAPVYYPAYLMPQPLRLISAVLPTTYMADALRGSLALNAAEIARGAGGLLAYSIASILILIYAIRREERHG</sequence>
<feature type="transmembrane region" description="Helical" evidence="5">
    <location>
        <begin position="20"/>
        <end position="39"/>
    </location>
</feature>
<evidence type="ECO:0000313" key="7">
    <source>
        <dbReference type="EMBL" id="CCC81054.1"/>
    </source>
</evidence>
<evidence type="ECO:0000256" key="5">
    <source>
        <dbReference type="SAM" id="Phobius"/>
    </source>
</evidence>
<evidence type="ECO:0000256" key="2">
    <source>
        <dbReference type="ARBA" id="ARBA00022692"/>
    </source>
</evidence>
<dbReference type="PANTHER" id="PTHR43229">
    <property type="entry name" value="NODULATION PROTEIN J"/>
    <property type="match status" value="1"/>
</dbReference>
<keyword evidence="8" id="KW-1185">Reference proteome</keyword>